<evidence type="ECO:0000313" key="2">
    <source>
        <dbReference type="Proteomes" id="UP000054721"/>
    </source>
</evidence>
<keyword evidence="2" id="KW-1185">Reference proteome</keyword>
<dbReference type="Proteomes" id="UP000054721">
    <property type="component" value="Unassembled WGS sequence"/>
</dbReference>
<sequence length="35" mass="4024">MIRQTQIDGRQRCGLCRVNLKPVRVGVGDFYLSFP</sequence>
<reference evidence="1 2" key="1">
    <citation type="submission" date="2015-05" db="EMBL/GenBank/DDBJ databases">
        <title>Evolution of Trichinella species and genotypes.</title>
        <authorList>
            <person name="Korhonen P.K."/>
            <person name="Edoardo P."/>
            <person name="Giuseppe L.R."/>
            <person name="Gasser R.B."/>
        </authorList>
    </citation>
    <scope>NUCLEOTIDE SEQUENCE [LARGE SCALE GENOMIC DNA]</scope>
    <source>
        <strain evidence="1">ISS10</strain>
    </source>
</reference>
<gene>
    <name evidence="1" type="ORF">T02_11756</name>
</gene>
<protein>
    <submittedName>
        <fullName evidence="1">Uncharacterized protein</fullName>
    </submittedName>
</protein>
<comment type="caution">
    <text evidence="1">The sequence shown here is derived from an EMBL/GenBank/DDBJ whole genome shotgun (WGS) entry which is preliminary data.</text>
</comment>
<name>A0A0V1JCD2_9BILA</name>
<dbReference type="AlphaFoldDB" id="A0A0V1JCD2"/>
<organism evidence="1 2">
    <name type="scientific">Trichinella nativa</name>
    <dbReference type="NCBI Taxonomy" id="6335"/>
    <lineage>
        <taxon>Eukaryota</taxon>
        <taxon>Metazoa</taxon>
        <taxon>Ecdysozoa</taxon>
        <taxon>Nematoda</taxon>
        <taxon>Enoplea</taxon>
        <taxon>Dorylaimia</taxon>
        <taxon>Trichinellida</taxon>
        <taxon>Trichinellidae</taxon>
        <taxon>Trichinella</taxon>
    </lineage>
</organism>
<accession>A0A0V1JCD2</accession>
<evidence type="ECO:0000313" key="1">
    <source>
        <dbReference type="EMBL" id="KRZ32636.1"/>
    </source>
</evidence>
<dbReference type="EMBL" id="JYDW01003986">
    <property type="protein sequence ID" value="KRZ32636.1"/>
    <property type="molecule type" value="Genomic_DNA"/>
</dbReference>
<proteinExistence type="predicted"/>